<feature type="transmembrane region" description="Helical" evidence="8">
    <location>
        <begin position="14"/>
        <end position="36"/>
    </location>
</feature>
<dbReference type="InterPro" id="IPR004669">
    <property type="entry name" value="C4_dicarb_anaerob_car"/>
</dbReference>
<organism evidence="9">
    <name type="scientific">uncultured delta proteobacterium</name>
    <dbReference type="NCBI Taxonomy" id="34034"/>
    <lineage>
        <taxon>Bacteria</taxon>
        <taxon>Deltaproteobacteria</taxon>
        <taxon>environmental samples</taxon>
    </lineage>
</organism>
<feature type="transmembrane region" description="Helical" evidence="8">
    <location>
        <begin position="239"/>
        <end position="260"/>
    </location>
</feature>
<evidence type="ECO:0000256" key="1">
    <source>
        <dbReference type="ARBA" id="ARBA00004651"/>
    </source>
</evidence>
<feature type="transmembrane region" description="Helical" evidence="8">
    <location>
        <begin position="280"/>
        <end position="296"/>
    </location>
</feature>
<keyword evidence="4" id="KW-1003">Cell membrane</keyword>
<evidence type="ECO:0000313" key="9">
    <source>
        <dbReference type="EMBL" id="SBV97742.1"/>
    </source>
</evidence>
<dbReference type="PANTHER" id="PTHR42002">
    <property type="entry name" value="ANAEROBIC C4-DICARBOXYLATE TRANSPORTER DCUC-RELATED"/>
    <property type="match status" value="1"/>
</dbReference>
<evidence type="ECO:0000256" key="4">
    <source>
        <dbReference type="ARBA" id="ARBA00022475"/>
    </source>
</evidence>
<feature type="transmembrane region" description="Helical" evidence="8">
    <location>
        <begin position="43"/>
        <end position="66"/>
    </location>
</feature>
<keyword evidence="6 8" id="KW-1133">Transmembrane helix</keyword>
<dbReference type="Pfam" id="PF03606">
    <property type="entry name" value="DcuC"/>
    <property type="match status" value="1"/>
</dbReference>
<accession>A0A212JE89</accession>
<keyword evidence="5 8" id="KW-0812">Transmembrane</keyword>
<reference evidence="9" key="1">
    <citation type="submission" date="2016-04" db="EMBL/GenBank/DDBJ databases">
        <authorList>
            <person name="Evans L.H."/>
            <person name="Alamgir A."/>
            <person name="Owens N."/>
            <person name="Weber N.D."/>
            <person name="Virtaneva K."/>
            <person name="Barbian K."/>
            <person name="Babar A."/>
            <person name="Rosenke K."/>
        </authorList>
    </citation>
    <scope>NUCLEOTIDE SEQUENCE</scope>
    <source>
        <strain evidence="9">86</strain>
    </source>
</reference>
<comment type="subcellular location">
    <subcellularLocation>
        <location evidence="1">Cell membrane</location>
        <topology evidence="1">Multi-pass membrane protein</topology>
    </subcellularLocation>
</comment>
<evidence type="ECO:0000256" key="2">
    <source>
        <dbReference type="ARBA" id="ARBA00005275"/>
    </source>
</evidence>
<feature type="transmembrane region" description="Helical" evidence="8">
    <location>
        <begin position="101"/>
        <end position="124"/>
    </location>
</feature>
<feature type="transmembrane region" description="Helical" evidence="8">
    <location>
        <begin position="356"/>
        <end position="378"/>
    </location>
</feature>
<comment type="similarity">
    <text evidence="2">Belongs to the DcuC/DcuD transporter (TC 2.A.61) family.</text>
</comment>
<keyword evidence="3" id="KW-0813">Transport</keyword>
<dbReference type="GO" id="GO:0005886">
    <property type="term" value="C:plasma membrane"/>
    <property type="evidence" value="ECO:0007669"/>
    <property type="project" value="UniProtKB-SubCell"/>
</dbReference>
<name>A0A212JE89_9DELT</name>
<dbReference type="PANTHER" id="PTHR42002:SF2">
    <property type="entry name" value="ANAEROBIC C4-DICARBOXYLATE TRANSPORTER DCUC-RELATED"/>
    <property type="match status" value="1"/>
</dbReference>
<evidence type="ECO:0000256" key="6">
    <source>
        <dbReference type="ARBA" id="ARBA00022989"/>
    </source>
</evidence>
<evidence type="ECO:0000256" key="3">
    <source>
        <dbReference type="ARBA" id="ARBA00022448"/>
    </source>
</evidence>
<feature type="transmembrane region" description="Helical" evidence="8">
    <location>
        <begin position="72"/>
        <end position="89"/>
    </location>
</feature>
<keyword evidence="7 8" id="KW-0472">Membrane</keyword>
<dbReference type="AlphaFoldDB" id="A0A212JE89"/>
<dbReference type="EMBL" id="FLUQ01000001">
    <property type="protein sequence ID" value="SBV97742.1"/>
    <property type="molecule type" value="Genomic_DNA"/>
</dbReference>
<dbReference type="NCBIfam" id="NF037994">
    <property type="entry name" value="DcuC_1"/>
    <property type="match status" value="1"/>
</dbReference>
<feature type="transmembrane region" description="Helical" evidence="8">
    <location>
        <begin position="154"/>
        <end position="173"/>
    </location>
</feature>
<dbReference type="InterPro" id="IPR018385">
    <property type="entry name" value="C4_dicarb_anaerob_car-like"/>
</dbReference>
<sequence>MLHWLLGVLGVNPAITATVMIWVGVLVILGVVFALIKQKETRLVLIAAGFLLCFLSVKPMEAFAAFEKAMTNAGLIKTILSVMGFAYVMKLTKCDAHLVNMMVGALSNVRVIIVPAVALVTAFINISLSSAAGVSAAVGAIMIPLMMSLGVSPAMAASAVMAGTFGSMLSPGLSHNAFIANDLLKGVPVMNVIAVHWHVSVIAMVIGAVSLMVVAILCKETSGYKPDAAHEVAQIEKPNVLYGLIPVIPVVLLAISAFVSKSDAAWAKSFITAMPWFKNLSVPTAMLIGAFLGLLVTRTNPTSGTKEFFKGMGDSYASVMGIIIAAGVFVAGMQAVGLVDSLIAALKESTSMAKYAAAYGPFFLAIITGSGDAATLAFNGAVTPHAEQFGMTIAQMGSLATLGGCLGRTMSPLAGAAIVCAGLAGVNPLEIAKRNAPGMLIAVTVCMLMLG</sequence>
<gene>
    <name evidence="9" type="ORF">KL86DPRO_11268</name>
</gene>
<dbReference type="NCBIfam" id="TIGR00771">
    <property type="entry name" value="DcuC"/>
    <property type="match status" value="1"/>
</dbReference>
<feature type="transmembrane region" description="Helical" evidence="8">
    <location>
        <begin position="130"/>
        <end position="147"/>
    </location>
</feature>
<dbReference type="GO" id="GO:0015556">
    <property type="term" value="F:C4-dicarboxylate transmembrane transporter activity"/>
    <property type="evidence" value="ECO:0007669"/>
    <property type="project" value="InterPro"/>
</dbReference>
<protein>
    <submittedName>
        <fullName evidence="9">Anaerobic c4-dicarboxylate antiporter, DcuC family</fullName>
    </submittedName>
</protein>
<proteinExistence type="inferred from homology"/>
<feature type="transmembrane region" description="Helical" evidence="8">
    <location>
        <begin position="193"/>
        <end position="218"/>
    </location>
</feature>
<evidence type="ECO:0000256" key="8">
    <source>
        <dbReference type="SAM" id="Phobius"/>
    </source>
</evidence>
<feature type="transmembrane region" description="Helical" evidence="8">
    <location>
        <begin position="316"/>
        <end position="336"/>
    </location>
</feature>
<evidence type="ECO:0000256" key="7">
    <source>
        <dbReference type="ARBA" id="ARBA00023136"/>
    </source>
</evidence>
<evidence type="ECO:0000256" key="5">
    <source>
        <dbReference type="ARBA" id="ARBA00022692"/>
    </source>
</evidence>